<dbReference type="Proteomes" id="UP000308092">
    <property type="component" value="Unassembled WGS sequence"/>
</dbReference>
<name>A0A4S3JC75_9EURO</name>
<evidence type="ECO:0000313" key="1">
    <source>
        <dbReference type="EMBL" id="THC92766.1"/>
    </source>
</evidence>
<dbReference type="VEuPathDB" id="FungiDB:EYZ11_007758"/>
<gene>
    <name evidence="1" type="ORF">EYZ11_007758</name>
</gene>
<comment type="caution">
    <text evidence="1">The sequence shown here is derived from an EMBL/GenBank/DDBJ whole genome shotgun (WGS) entry which is preliminary data.</text>
</comment>
<reference evidence="1 2" key="1">
    <citation type="submission" date="2019-03" db="EMBL/GenBank/DDBJ databases">
        <title>The genome sequence of a newly discovered highly antifungal drug resistant Aspergillus species, Aspergillus tanneri NIH 1004.</title>
        <authorList>
            <person name="Mounaud S."/>
            <person name="Singh I."/>
            <person name="Joardar V."/>
            <person name="Pakala S."/>
            <person name="Pakala S."/>
            <person name="Venepally P."/>
            <person name="Hoover J."/>
            <person name="Nierman W."/>
            <person name="Chung J."/>
            <person name="Losada L."/>
        </authorList>
    </citation>
    <scope>NUCLEOTIDE SEQUENCE [LARGE SCALE GENOMIC DNA]</scope>
    <source>
        <strain evidence="1 2">NIH1004</strain>
    </source>
</reference>
<organism evidence="1 2">
    <name type="scientific">Aspergillus tanneri</name>
    <dbReference type="NCBI Taxonomy" id="1220188"/>
    <lineage>
        <taxon>Eukaryota</taxon>
        <taxon>Fungi</taxon>
        <taxon>Dikarya</taxon>
        <taxon>Ascomycota</taxon>
        <taxon>Pezizomycotina</taxon>
        <taxon>Eurotiomycetes</taxon>
        <taxon>Eurotiomycetidae</taxon>
        <taxon>Eurotiales</taxon>
        <taxon>Aspergillaceae</taxon>
        <taxon>Aspergillus</taxon>
        <taxon>Aspergillus subgen. Circumdati</taxon>
    </lineage>
</organism>
<keyword evidence="2" id="KW-1185">Reference proteome</keyword>
<sequence>MSARRYFWAAMVDVTWEKSLYTVSKGVAVKLLNGFAAESPLALVGPAQS</sequence>
<evidence type="ECO:0000313" key="2">
    <source>
        <dbReference type="Proteomes" id="UP000308092"/>
    </source>
</evidence>
<dbReference type="AlphaFoldDB" id="A0A4S3JC75"/>
<dbReference type="EMBL" id="SOSA01000310">
    <property type="protein sequence ID" value="THC92766.1"/>
    <property type="molecule type" value="Genomic_DNA"/>
</dbReference>
<proteinExistence type="predicted"/>
<accession>A0A4S3JC75</accession>
<protein>
    <submittedName>
        <fullName evidence="1">Uncharacterized protein</fullName>
    </submittedName>
</protein>